<dbReference type="OrthoDB" id="4847568at2759"/>
<dbReference type="VEuPathDB" id="FungiDB:F503_05966"/>
<feature type="compositionally biased region" description="Pro residues" evidence="1">
    <location>
        <begin position="69"/>
        <end position="79"/>
    </location>
</feature>
<proteinExistence type="predicted"/>
<protein>
    <submittedName>
        <fullName evidence="2">Uncharacterized protein</fullName>
    </submittedName>
</protein>
<dbReference type="HOGENOM" id="CLU_527950_0_0_1"/>
<feature type="compositionally biased region" description="Polar residues" evidence="1">
    <location>
        <begin position="17"/>
        <end position="29"/>
    </location>
</feature>
<evidence type="ECO:0000256" key="1">
    <source>
        <dbReference type="SAM" id="MobiDB-lite"/>
    </source>
</evidence>
<reference evidence="2 3" key="1">
    <citation type="journal article" date="2013" name="BMC Genomics">
        <title>The genome and transcriptome of the pine saprophyte Ophiostoma piceae, and a comparison with the bark beetle-associated pine pathogen Grosmannia clavigera.</title>
        <authorList>
            <person name="Haridas S."/>
            <person name="Wang Y."/>
            <person name="Lim L."/>
            <person name="Massoumi Alamouti S."/>
            <person name="Jackman S."/>
            <person name="Docking R."/>
            <person name="Robertson G."/>
            <person name="Birol I."/>
            <person name="Bohlmann J."/>
            <person name="Breuil C."/>
        </authorList>
    </citation>
    <scope>NUCLEOTIDE SEQUENCE [LARGE SCALE GENOMIC DNA]</scope>
    <source>
        <strain evidence="2 3">UAMH 11346</strain>
    </source>
</reference>
<keyword evidence="3" id="KW-1185">Reference proteome</keyword>
<evidence type="ECO:0000313" key="2">
    <source>
        <dbReference type="EMBL" id="EPE10871.1"/>
    </source>
</evidence>
<sequence>MPPRGRPPGRKNGASLGAQSQPASTNTTPAKKPPVKKGKVGRPPKDSPRVATPAKDVSVPSVANTPAHTPAPAPAPAPAPVLTPVQAPVLIPAPAPAPAQTPAPVVVHAHSETPIPAPTLTAMKDHVHVERQNGATPQLREPSVAADETIADADVSMLAPPTEAVQPVRNGPRPVGRPRLNGAASKANRAANDGFGYATPSVDLDVISYKQAAEDIDAYLIDLDFCESQLALDNLTPQEERTLQLRRLDLHHQIRFCRHRKETLEAHRAAKGGRPLYRSIPPPTRVMPVPGTMSPAGQRPSTGKRKLSLAADEHTNANGTSAVAHTNKRPRATSEVSAQDTISMHSTGPENGVNGEHNGDTTLPDVSDVDMTFASTNTTTNGNHNLFAKNDEDEFGGHVQRLGFWKCRLCVSEKYLYAGPDRLPNAPSKWPLKDMGKLMSHYFDLHTEHEPEERCIELGDALDNNRGPFEHWLRKSRQQKIPDRSIIDEVIAELQGGRVPKLLRDLCRAAAAFQGA</sequence>
<dbReference type="STRING" id="1262450.S3CFG8"/>
<dbReference type="Proteomes" id="UP000016923">
    <property type="component" value="Unassembled WGS sequence"/>
</dbReference>
<organism evidence="2 3">
    <name type="scientific">Ophiostoma piceae (strain UAMH 11346)</name>
    <name type="common">Sap stain fungus</name>
    <dbReference type="NCBI Taxonomy" id="1262450"/>
    <lineage>
        <taxon>Eukaryota</taxon>
        <taxon>Fungi</taxon>
        <taxon>Dikarya</taxon>
        <taxon>Ascomycota</taxon>
        <taxon>Pezizomycotina</taxon>
        <taxon>Sordariomycetes</taxon>
        <taxon>Sordariomycetidae</taxon>
        <taxon>Ophiostomatales</taxon>
        <taxon>Ophiostomataceae</taxon>
        <taxon>Ophiostoma</taxon>
    </lineage>
</organism>
<feature type="region of interest" description="Disordered" evidence="1">
    <location>
        <begin position="273"/>
        <end position="357"/>
    </location>
</feature>
<evidence type="ECO:0000313" key="3">
    <source>
        <dbReference type="Proteomes" id="UP000016923"/>
    </source>
</evidence>
<feature type="compositionally biased region" description="Basic residues" evidence="1">
    <location>
        <begin position="33"/>
        <end position="42"/>
    </location>
</feature>
<name>S3CFG8_OPHP1</name>
<accession>S3CFG8</accession>
<dbReference type="EMBL" id="KE148146">
    <property type="protein sequence ID" value="EPE10871.1"/>
    <property type="molecule type" value="Genomic_DNA"/>
</dbReference>
<dbReference type="eggNOG" id="ENOG502RH92">
    <property type="taxonomic scope" value="Eukaryota"/>
</dbReference>
<gene>
    <name evidence="2" type="ORF">F503_05966</name>
</gene>
<dbReference type="AlphaFoldDB" id="S3CFG8"/>
<feature type="compositionally biased region" description="Polar residues" evidence="1">
    <location>
        <begin position="334"/>
        <end position="349"/>
    </location>
</feature>
<feature type="region of interest" description="Disordered" evidence="1">
    <location>
        <begin position="1"/>
        <end position="79"/>
    </location>
</feature>